<dbReference type="InterPro" id="IPR005656">
    <property type="entry name" value="MmgE_PrpD"/>
</dbReference>
<dbReference type="InterPro" id="IPR042188">
    <property type="entry name" value="MmgE/PrpD_sf_2"/>
</dbReference>
<comment type="caution">
    <text evidence="4">The sequence shown here is derived from an EMBL/GenBank/DDBJ whole genome shotgun (WGS) entry which is preliminary data.</text>
</comment>
<dbReference type="PANTHER" id="PTHR16943:SF8">
    <property type="entry name" value="2-METHYLCITRATE DEHYDRATASE"/>
    <property type="match status" value="1"/>
</dbReference>
<dbReference type="Pfam" id="PF19305">
    <property type="entry name" value="MmgE_PrpD_C"/>
    <property type="match status" value="1"/>
</dbReference>
<evidence type="ECO:0000259" key="2">
    <source>
        <dbReference type="Pfam" id="PF03972"/>
    </source>
</evidence>
<dbReference type="AlphaFoldDB" id="A0A226WQJ3"/>
<evidence type="ECO:0000313" key="5">
    <source>
        <dbReference type="Proteomes" id="UP000214720"/>
    </source>
</evidence>
<sequence length="455" mass="48963">MNDHVGQFIHSLRFEDLPDAVVEQAQYCLLDLLGVAAAGSSTQLAQIACDHAGEFFGAGSMRSRLLFDGRIASPLGAALAGAMTIDSFDGHDGHSLTKGHIGVAVLPALLAMAELDPSMNGRSFLTSLVLGYEIGTRAGIALHATSSEYHTSGAWNALAAAAITARGLKLDVERTRHALGIAEYHGPRSDMMRCIDYPTMLKDGSGWGCMAGVSAALLAERHFTGVPALTVEAHDEGGLWSGLGQRWFILEQYFKPFPVCRWAHPAIACALRLRETEVFVADAIEGVEIETFHEATRLCASVPATTEEAQYGVLFPVAAALLDGRVDAETIGPNGLADARLRYLIPRLRLQDCASFSALFPAQRWARVIVHTRDGRTLDSGPMQSQGDPERPLPRDALRAKFRAFTEVRMGPERAAAMEQEVFNLTEPAHALSPLLDLALSAPETSPAEAIRSVL</sequence>
<evidence type="ECO:0000256" key="1">
    <source>
        <dbReference type="ARBA" id="ARBA00006174"/>
    </source>
</evidence>
<dbReference type="Pfam" id="PF03972">
    <property type="entry name" value="MmgE_PrpD_N"/>
    <property type="match status" value="1"/>
</dbReference>
<dbReference type="PANTHER" id="PTHR16943">
    <property type="entry name" value="2-METHYLCITRATE DEHYDRATASE-RELATED"/>
    <property type="match status" value="1"/>
</dbReference>
<evidence type="ECO:0000259" key="3">
    <source>
        <dbReference type="Pfam" id="PF19305"/>
    </source>
</evidence>
<dbReference type="InterPro" id="IPR042183">
    <property type="entry name" value="MmgE/PrpD_sf_1"/>
</dbReference>
<dbReference type="InterPro" id="IPR045337">
    <property type="entry name" value="MmgE_PrpD_C"/>
</dbReference>
<dbReference type="SUPFAM" id="SSF103378">
    <property type="entry name" value="2-methylcitrate dehydratase PrpD"/>
    <property type="match status" value="1"/>
</dbReference>
<name>A0A226WQJ3_CABSO</name>
<dbReference type="OrthoDB" id="9791416at2"/>
<dbReference type="RefSeq" id="WP_089165214.1">
    <property type="nucleotide sequence ID" value="NZ_MTHB01000257.1"/>
</dbReference>
<organism evidence="4 5">
    <name type="scientific">Caballeronia sordidicola</name>
    <name type="common">Burkholderia sordidicola</name>
    <dbReference type="NCBI Taxonomy" id="196367"/>
    <lineage>
        <taxon>Bacteria</taxon>
        <taxon>Pseudomonadati</taxon>
        <taxon>Pseudomonadota</taxon>
        <taxon>Betaproteobacteria</taxon>
        <taxon>Burkholderiales</taxon>
        <taxon>Burkholderiaceae</taxon>
        <taxon>Caballeronia</taxon>
    </lineage>
</organism>
<evidence type="ECO:0000313" key="4">
    <source>
        <dbReference type="EMBL" id="OXC73057.1"/>
    </source>
</evidence>
<feature type="domain" description="MmgE/PrpD N-terminal" evidence="2">
    <location>
        <begin position="6"/>
        <end position="232"/>
    </location>
</feature>
<protein>
    <submittedName>
        <fullName evidence="4">Immune-responsive protein 1</fullName>
    </submittedName>
</protein>
<reference evidence="5" key="1">
    <citation type="submission" date="2017-01" db="EMBL/GenBank/DDBJ databases">
        <title>Genome Analysis of Deinococcus marmoris KOPRI26562.</title>
        <authorList>
            <person name="Kim J.H."/>
            <person name="Oh H.-M."/>
        </authorList>
    </citation>
    <scope>NUCLEOTIDE SEQUENCE [LARGE SCALE GENOMIC DNA]</scope>
    <source>
        <strain evidence="5">PAMC 26633</strain>
    </source>
</reference>
<accession>A0A226WQJ3</accession>
<dbReference type="InterPro" id="IPR045336">
    <property type="entry name" value="MmgE_PrpD_N"/>
</dbReference>
<dbReference type="InterPro" id="IPR036148">
    <property type="entry name" value="MmgE/PrpD_sf"/>
</dbReference>
<proteinExistence type="inferred from homology"/>
<dbReference type="EMBL" id="MTHB01000257">
    <property type="protein sequence ID" value="OXC73057.1"/>
    <property type="molecule type" value="Genomic_DNA"/>
</dbReference>
<gene>
    <name evidence="4" type="ORF">BSU04_38880</name>
</gene>
<feature type="domain" description="MmgE/PrpD C-terminal" evidence="3">
    <location>
        <begin position="257"/>
        <end position="418"/>
    </location>
</feature>
<dbReference type="Gene3D" id="3.30.1330.120">
    <property type="entry name" value="2-methylcitrate dehydratase PrpD"/>
    <property type="match status" value="1"/>
</dbReference>
<dbReference type="Gene3D" id="1.10.4100.10">
    <property type="entry name" value="2-methylcitrate dehydratase PrpD"/>
    <property type="match status" value="1"/>
</dbReference>
<dbReference type="GO" id="GO:0016829">
    <property type="term" value="F:lyase activity"/>
    <property type="evidence" value="ECO:0007669"/>
    <property type="project" value="InterPro"/>
</dbReference>
<comment type="similarity">
    <text evidence="1">Belongs to the PrpD family.</text>
</comment>
<dbReference type="Proteomes" id="UP000214720">
    <property type="component" value="Unassembled WGS sequence"/>
</dbReference>